<dbReference type="RefSeq" id="WP_377377798.1">
    <property type="nucleotide sequence ID" value="NZ_JBHSSW010000009.1"/>
</dbReference>
<keyword evidence="1" id="KW-0812">Transmembrane</keyword>
<keyword evidence="1" id="KW-0472">Membrane</keyword>
<reference evidence="3" key="1">
    <citation type="journal article" date="2019" name="Int. J. Syst. Evol. Microbiol.">
        <title>The Global Catalogue of Microorganisms (GCM) 10K type strain sequencing project: providing services to taxonomists for standard genome sequencing and annotation.</title>
        <authorList>
            <consortium name="The Broad Institute Genomics Platform"/>
            <consortium name="The Broad Institute Genome Sequencing Center for Infectious Disease"/>
            <person name="Wu L."/>
            <person name="Ma J."/>
        </authorList>
    </citation>
    <scope>NUCLEOTIDE SEQUENCE [LARGE SCALE GENOMIC DNA]</scope>
    <source>
        <strain evidence="3">CGMCC-1.15741</strain>
    </source>
</reference>
<dbReference type="EMBL" id="JBHSSW010000009">
    <property type="protein sequence ID" value="MFC6198028.1"/>
    <property type="molecule type" value="Genomic_DNA"/>
</dbReference>
<feature type="transmembrane region" description="Helical" evidence="1">
    <location>
        <begin position="73"/>
        <end position="100"/>
    </location>
</feature>
<protein>
    <submittedName>
        <fullName evidence="2">Uncharacterized protein</fullName>
    </submittedName>
</protein>
<feature type="transmembrane region" description="Helical" evidence="1">
    <location>
        <begin position="112"/>
        <end position="133"/>
    </location>
</feature>
<organism evidence="2 3">
    <name type="scientific">Ponticaulis profundi</name>
    <dbReference type="NCBI Taxonomy" id="2665222"/>
    <lineage>
        <taxon>Bacteria</taxon>
        <taxon>Pseudomonadati</taxon>
        <taxon>Pseudomonadota</taxon>
        <taxon>Alphaproteobacteria</taxon>
        <taxon>Hyphomonadales</taxon>
        <taxon>Hyphomonadaceae</taxon>
        <taxon>Ponticaulis</taxon>
    </lineage>
</organism>
<keyword evidence="3" id="KW-1185">Reference proteome</keyword>
<gene>
    <name evidence="2" type="ORF">ACFQDM_08060</name>
</gene>
<evidence type="ECO:0000313" key="3">
    <source>
        <dbReference type="Proteomes" id="UP001596303"/>
    </source>
</evidence>
<dbReference type="Proteomes" id="UP001596303">
    <property type="component" value="Unassembled WGS sequence"/>
</dbReference>
<keyword evidence="1" id="KW-1133">Transmembrane helix</keyword>
<comment type="caution">
    <text evidence="2">The sequence shown here is derived from an EMBL/GenBank/DDBJ whole genome shotgun (WGS) entry which is preliminary data.</text>
</comment>
<name>A0ABW1S940_9PROT</name>
<feature type="transmembrane region" description="Helical" evidence="1">
    <location>
        <begin position="6"/>
        <end position="27"/>
    </location>
</feature>
<evidence type="ECO:0000313" key="2">
    <source>
        <dbReference type="EMBL" id="MFC6198028.1"/>
    </source>
</evidence>
<accession>A0ABW1S940</accession>
<sequence length="162" mass="18522">MSTCMGPVTIVLGLFVIWAAFVVFQFVMTRREARDMFELGRERGEIDAGEAYPPFERAYLRCSDLRVNVYRWLGAFAAVIALPVALWLVNMVWSAAYYAFDRPAALTEGELVHSFALAIFSFGALICVAAIFAHRYHMYRPVRFEEEWMHQKAGRVTKAARI</sequence>
<proteinExistence type="predicted"/>
<evidence type="ECO:0000256" key="1">
    <source>
        <dbReference type="SAM" id="Phobius"/>
    </source>
</evidence>